<feature type="transmembrane region" description="Helical" evidence="6">
    <location>
        <begin position="28"/>
        <end position="48"/>
    </location>
</feature>
<dbReference type="RefSeq" id="WP_107570913.1">
    <property type="nucleotide sequence ID" value="NZ_PYYB01000004.1"/>
</dbReference>
<keyword evidence="4 6" id="KW-1133">Transmembrane helix</keyword>
<reference evidence="7 8" key="1">
    <citation type="submission" date="2018-03" db="EMBL/GenBank/DDBJ databases">
        <title>Aquarubrobacter algicola gen. nov., sp. nov., a novel actinobacterium isolated from shallow eutrophic lake during the end of cyanobacterial harmful algal blooms.</title>
        <authorList>
            <person name="Chun S.J."/>
        </authorList>
    </citation>
    <scope>NUCLEOTIDE SEQUENCE [LARGE SCALE GENOMIC DNA]</scope>
    <source>
        <strain evidence="7 8">Seoho-28</strain>
    </source>
</reference>
<accession>A0A2T4UC55</accession>
<feature type="transmembrane region" description="Helical" evidence="6">
    <location>
        <begin position="350"/>
        <end position="372"/>
    </location>
</feature>
<dbReference type="OrthoDB" id="30633at2"/>
<dbReference type="GO" id="GO:0005886">
    <property type="term" value="C:plasma membrane"/>
    <property type="evidence" value="ECO:0007669"/>
    <property type="project" value="UniProtKB-SubCell"/>
</dbReference>
<evidence type="ECO:0000256" key="4">
    <source>
        <dbReference type="ARBA" id="ARBA00022989"/>
    </source>
</evidence>
<dbReference type="PANTHER" id="PTHR30250">
    <property type="entry name" value="PST FAMILY PREDICTED COLANIC ACID TRANSPORTER"/>
    <property type="match status" value="1"/>
</dbReference>
<keyword evidence="8" id="KW-1185">Reference proteome</keyword>
<keyword evidence="3 6" id="KW-0812">Transmembrane</keyword>
<feature type="transmembrane region" description="Helical" evidence="6">
    <location>
        <begin position="316"/>
        <end position="338"/>
    </location>
</feature>
<feature type="transmembrane region" description="Helical" evidence="6">
    <location>
        <begin position="193"/>
        <end position="212"/>
    </location>
</feature>
<evidence type="ECO:0000256" key="6">
    <source>
        <dbReference type="SAM" id="Phobius"/>
    </source>
</evidence>
<proteinExistence type="predicted"/>
<name>A0A2T4UC55_9ACTN</name>
<evidence type="ECO:0000313" key="7">
    <source>
        <dbReference type="EMBL" id="PTL54813.1"/>
    </source>
</evidence>
<evidence type="ECO:0000256" key="5">
    <source>
        <dbReference type="ARBA" id="ARBA00023136"/>
    </source>
</evidence>
<evidence type="ECO:0008006" key="9">
    <source>
        <dbReference type="Google" id="ProtNLM"/>
    </source>
</evidence>
<keyword evidence="2" id="KW-1003">Cell membrane</keyword>
<evidence type="ECO:0000256" key="3">
    <source>
        <dbReference type="ARBA" id="ARBA00022692"/>
    </source>
</evidence>
<comment type="subcellular location">
    <subcellularLocation>
        <location evidence="1">Cell membrane</location>
        <topology evidence="1">Multi-pass membrane protein</topology>
    </subcellularLocation>
</comment>
<protein>
    <recommendedName>
        <fullName evidence="9">Polysaccharide biosynthesis protein</fullName>
    </recommendedName>
</protein>
<feature type="transmembrane region" description="Helical" evidence="6">
    <location>
        <begin position="60"/>
        <end position="83"/>
    </location>
</feature>
<sequence length="443" mass="45777">MNALRGPVADAVARARAALADPLLRNGLYIMGTTIVTALAGFVFWIVAARTMATDEVGVGAALVSTMLLVGLLTNLGFGHVFIARLASRAAGAEWSLTVCVGLATTAAASLAAGLLAALLLPLIVEDVRRGTGLELFVLLPLGVTGAAWSFLFDYACIAERTAAPAFWRNGGMAVLRVAVLAAVPLVGAAGNGWVLGAWVGAFAVFSVLGLARTLPRLERDFSPTLRGWRPELAAMRGLLAGHHVINVGGQVAPFVLPVVVSAQLGAEENAHFYATWMVATVIFLIAPSLSNALFAEGAHHPERVEDDLRRAVRQFTVLAIPTAVLLVAAGPLVLRVFGDAYSEDSRALLALLVLTAAADAGQSMSVAVLRVRERLRDAASVTLTSVVVGVGATWVLLPSLGVGGAAIGLGIGRLLGLVLGVRAIRRGALAPALVPARAAVET</sequence>
<evidence type="ECO:0000256" key="2">
    <source>
        <dbReference type="ARBA" id="ARBA00022475"/>
    </source>
</evidence>
<comment type="caution">
    <text evidence="7">The sequence shown here is derived from an EMBL/GenBank/DDBJ whole genome shotgun (WGS) entry which is preliminary data.</text>
</comment>
<feature type="transmembrane region" description="Helical" evidence="6">
    <location>
        <begin position="136"/>
        <end position="155"/>
    </location>
</feature>
<organism evidence="7 8">
    <name type="scientific">Paraconexibacter algicola</name>
    <dbReference type="NCBI Taxonomy" id="2133960"/>
    <lineage>
        <taxon>Bacteria</taxon>
        <taxon>Bacillati</taxon>
        <taxon>Actinomycetota</taxon>
        <taxon>Thermoleophilia</taxon>
        <taxon>Solirubrobacterales</taxon>
        <taxon>Paraconexibacteraceae</taxon>
        <taxon>Paraconexibacter</taxon>
    </lineage>
</organism>
<feature type="transmembrane region" description="Helical" evidence="6">
    <location>
        <begin position="95"/>
        <end position="124"/>
    </location>
</feature>
<keyword evidence="5 6" id="KW-0472">Membrane</keyword>
<feature type="transmembrane region" description="Helical" evidence="6">
    <location>
        <begin position="379"/>
        <end position="398"/>
    </location>
</feature>
<gene>
    <name evidence="7" type="ORF">C7Y72_19695</name>
</gene>
<dbReference type="Proteomes" id="UP000240739">
    <property type="component" value="Unassembled WGS sequence"/>
</dbReference>
<dbReference type="PANTHER" id="PTHR30250:SF11">
    <property type="entry name" value="O-ANTIGEN TRANSPORTER-RELATED"/>
    <property type="match status" value="1"/>
</dbReference>
<feature type="transmembrane region" description="Helical" evidence="6">
    <location>
        <begin position="167"/>
        <end position="187"/>
    </location>
</feature>
<feature type="transmembrane region" description="Helical" evidence="6">
    <location>
        <begin position="273"/>
        <end position="295"/>
    </location>
</feature>
<dbReference type="AlphaFoldDB" id="A0A2T4UC55"/>
<dbReference type="EMBL" id="PYYB01000004">
    <property type="protein sequence ID" value="PTL54813.1"/>
    <property type="molecule type" value="Genomic_DNA"/>
</dbReference>
<evidence type="ECO:0000313" key="8">
    <source>
        <dbReference type="Proteomes" id="UP000240739"/>
    </source>
</evidence>
<dbReference type="InterPro" id="IPR050833">
    <property type="entry name" value="Poly_Biosynth_Transport"/>
</dbReference>
<feature type="transmembrane region" description="Helical" evidence="6">
    <location>
        <begin position="404"/>
        <end position="422"/>
    </location>
</feature>
<evidence type="ECO:0000256" key="1">
    <source>
        <dbReference type="ARBA" id="ARBA00004651"/>
    </source>
</evidence>